<dbReference type="PROSITE" id="PS50076">
    <property type="entry name" value="DNAJ_2"/>
    <property type="match status" value="1"/>
</dbReference>
<dbReference type="Proteomes" id="UP000574390">
    <property type="component" value="Unassembled WGS sequence"/>
</dbReference>
<dbReference type="Gene3D" id="1.10.287.110">
    <property type="entry name" value="DnaJ domain"/>
    <property type="match status" value="1"/>
</dbReference>
<dbReference type="InterPro" id="IPR036869">
    <property type="entry name" value="J_dom_sf"/>
</dbReference>
<dbReference type="InterPro" id="IPR001623">
    <property type="entry name" value="DnaJ_domain"/>
</dbReference>
<keyword evidence="2" id="KW-0812">Transmembrane</keyword>
<feature type="domain" description="J" evidence="3">
    <location>
        <begin position="154"/>
        <end position="235"/>
    </location>
</feature>
<dbReference type="SMART" id="SM00271">
    <property type="entry name" value="DnaJ"/>
    <property type="match status" value="1"/>
</dbReference>
<evidence type="ECO:0000313" key="5">
    <source>
        <dbReference type="Proteomes" id="UP000574390"/>
    </source>
</evidence>
<keyword evidence="2" id="KW-1133">Transmembrane helix</keyword>
<dbReference type="EMBL" id="JABANM010023512">
    <property type="protein sequence ID" value="KAF4717753.1"/>
    <property type="molecule type" value="Genomic_DNA"/>
</dbReference>
<name>A0A7J6RAV9_PEROL</name>
<keyword evidence="2" id="KW-0472">Membrane</keyword>
<organism evidence="4 5">
    <name type="scientific">Perkinsus olseni</name>
    <name type="common">Perkinsus atlanticus</name>
    <dbReference type="NCBI Taxonomy" id="32597"/>
    <lineage>
        <taxon>Eukaryota</taxon>
        <taxon>Sar</taxon>
        <taxon>Alveolata</taxon>
        <taxon>Perkinsozoa</taxon>
        <taxon>Perkinsea</taxon>
        <taxon>Perkinsida</taxon>
        <taxon>Perkinsidae</taxon>
        <taxon>Perkinsus</taxon>
    </lineage>
</organism>
<feature type="transmembrane region" description="Helical" evidence="2">
    <location>
        <begin position="329"/>
        <end position="349"/>
    </location>
</feature>
<evidence type="ECO:0000313" key="4">
    <source>
        <dbReference type="EMBL" id="KAF4717753.1"/>
    </source>
</evidence>
<evidence type="ECO:0000256" key="2">
    <source>
        <dbReference type="SAM" id="Phobius"/>
    </source>
</evidence>
<gene>
    <name evidence="4" type="ORF">FOZ62_023725</name>
</gene>
<dbReference type="AlphaFoldDB" id="A0A7J6RAV9"/>
<reference evidence="4 5" key="1">
    <citation type="submission" date="2020-04" db="EMBL/GenBank/DDBJ databases">
        <title>Perkinsus olseni comparative genomics.</title>
        <authorList>
            <person name="Bogema D.R."/>
        </authorList>
    </citation>
    <scope>NUCLEOTIDE SEQUENCE [LARGE SCALE GENOMIC DNA]</scope>
    <source>
        <strain evidence="4">ATCC PRA-205</strain>
    </source>
</reference>
<evidence type="ECO:0000256" key="1">
    <source>
        <dbReference type="SAM" id="MobiDB-lite"/>
    </source>
</evidence>
<accession>A0A7J6RAV9</accession>
<sequence>MSPPGSPMSGVMGSPLLEATYSRFRDGDEIMERSLSGGKRLRGFFEAEARPAKMVRRLGLEEERAARKRKRTDGASRGPVLPPMVRRRLGSPMGKRSATGGYGNESSRKHRRVDIGLMENDGPSRSGDDGKRQGVKSPLMVELERIERLPRSATPMQVLGLPRLPSNVGEVKKKLRALSKVVHPDKTANEKHLRGRAGAAFQRINSAAQEAIKLLEEATTAPPGRVQELTYRMEGEVLVVQWRPPADVNKRTVSSYRVVASAPGTTPIEQGVVNAQGSTTDDGWVECAISSQGRRGNDTLFLRQQFQLSIPRVVMDMFPAIVQLRTIAWLPWALAGAMALIAVAGFLFATSSVGKESPKPLAVRRSARLRERKELSGDYAVPEENSTGTSGKRTAAYYVVMTNLLSIFMTLSILLLLVTSPELTAFLNPYVQSLAAKLAPLSPFETAAEL</sequence>
<feature type="transmembrane region" description="Helical" evidence="2">
    <location>
        <begin position="395"/>
        <end position="418"/>
    </location>
</feature>
<dbReference type="SUPFAM" id="SSF46565">
    <property type="entry name" value="Chaperone J-domain"/>
    <property type="match status" value="1"/>
</dbReference>
<evidence type="ECO:0000259" key="3">
    <source>
        <dbReference type="PROSITE" id="PS50076"/>
    </source>
</evidence>
<feature type="region of interest" description="Disordered" evidence="1">
    <location>
        <begin position="61"/>
        <end position="136"/>
    </location>
</feature>
<comment type="caution">
    <text evidence="4">The sequence shown here is derived from an EMBL/GenBank/DDBJ whole genome shotgun (WGS) entry which is preliminary data.</text>
</comment>
<protein>
    <recommendedName>
        <fullName evidence="3">J domain-containing protein</fullName>
    </recommendedName>
</protein>
<proteinExistence type="predicted"/>